<dbReference type="InterPro" id="IPR003834">
    <property type="entry name" value="Cyt_c_assmbl_TM_dom"/>
</dbReference>
<comment type="similarity">
    <text evidence="3">Belongs to the DsbD family.</text>
</comment>
<dbReference type="EMBL" id="LT622875">
    <property type="protein sequence ID" value="SCW23705.1"/>
    <property type="molecule type" value="Genomic_DNA"/>
</dbReference>
<keyword evidence="5 12" id="KW-0934">Plastid</keyword>
<reference evidence="12" key="2">
    <citation type="submission" date="2016-10" db="EMBL/GenBank/DDBJ databases">
        <authorList>
            <person name="de Groot N.N."/>
        </authorList>
    </citation>
    <scope>NUCLEOTIDE SEQUENCE</scope>
    <source>
        <strain evidence="12">J.0255</strain>
    </source>
</reference>
<evidence type="ECO:0000256" key="5">
    <source>
        <dbReference type="ARBA" id="ARBA00022640"/>
    </source>
</evidence>
<reference evidence="12" key="1">
    <citation type="submission" date="2016-10" db="EMBL/GenBank/DDBJ databases">
        <title>Chloroplast genomes as a tool to resolve red algal phylogenies: a case study in the Nemaliales.</title>
        <authorList>
            <person name="Costa J.F."/>
            <person name="Lin S.M."/>
            <person name="Macaya E.C."/>
            <person name="Fernandez-Garcia C."/>
            <person name="Verbruggen H."/>
        </authorList>
    </citation>
    <scope>NUCLEOTIDE SEQUENCE</scope>
    <source>
        <strain evidence="12">J.0255</strain>
    </source>
</reference>
<evidence type="ECO:0000256" key="3">
    <source>
        <dbReference type="ARBA" id="ARBA00006143"/>
    </source>
</evidence>
<evidence type="ECO:0000256" key="4">
    <source>
        <dbReference type="ARBA" id="ARBA00022528"/>
    </source>
</evidence>
<feature type="transmembrane region" description="Helical" evidence="10">
    <location>
        <begin position="178"/>
        <end position="198"/>
    </location>
</feature>
<protein>
    <submittedName>
        <fullName evidence="12">Thiol:disulfi de interchange protein</fullName>
    </submittedName>
</protein>
<feature type="domain" description="Cytochrome C biogenesis protein transmembrane" evidence="11">
    <location>
        <begin position="33"/>
        <end position="206"/>
    </location>
</feature>
<dbReference type="RefSeq" id="YP_009315250.1">
    <property type="nucleotide sequence ID" value="NC_031666.1"/>
</dbReference>
<dbReference type="PANTHER" id="PTHR31272:SF6">
    <property type="entry name" value="CYTOCHROME C-TYPE BIOGENESIS CCDA-LIKE CHLOROPLASTIC PROTEIN"/>
    <property type="match status" value="1"/>
</dbReference>
<dbReference type="InterPro" id="IPR051790">
    <property type="entry name" value="Cytochrome_c-biogenesis_DsbD"/>
</dbReference>
<organism evidence="12">
    <name type="scientific">Yamadaella caenomyce</name>
    <dbReference type="NCBI Taxonomy" id="259029"/>
    <lineage>
        <taxon>Eukaryota</taxon>
        <taxon>Rhodophyta</taxon>
        <taxon>Florideophyceae</taxon>
        <taxon>Nemaliophycidae</taxon>
        <taxon>Nemaliales</taxon>
        <taxon>Liagoraceae</taxon>
        <taxon>Yamadaella</taxon>
    </lineage>
</organism>
<feature type="transmembrane region" description="Helical" evidence="10">
    <location>
        <begin position="219"/>
        <end position="240"/>
    </location>
</feature>
<dbReference type="GO" id="GO:0017004">
    <property type="term" value="P:cytochrome complex assembly"/>
    <property type="evidence" value="ECO:0007669"/>
    <property type="project" value="UniProtKB-KW"/>
</dbReference>
<evidence type="ECO:0000256" key="1">
    <source>
        <dbReference type="ARBA" id="ARBA00004141"/>
    </source>
</evidence>
<geneLocation type="chloroplast" evidence="12"/>
<gene>
    <name evidence="12" type="primary">dsbD</name>
    <name evidence="12" type="ORF">J0255_11</name>
</gene>
<dbReference type="GO" id="GO:0009507">
    <property type="term" value="C:chloroplast"/>
    <property type="evidence" value="ECO:0007669"/>
    <property type="project" value="UniProtKB-SubCell"/>
</dbReference>
<feature type="transmembrane region" description="Helical" evidence="10">
    <location>
        <begin position="31"/>
        <end position="59"/>
    </location>
</feature>
<feature type="transmembrane region" description="Helical" evidence="10">
    <location>
        <begin position="142"/>
        <end position="172"/>
    </location>
</feature>
<keyword evidence="7" id="KW-0201">Cytochrome c-type biogenesis</keyword>
<proteinExistence type="inferred from homology"/>
<evidence type="ECO:0000313" key="12">
    <source>
        <dbReference type="EMBL" id="SCW23705.1"/>
    </source>
</evidence>
<evidence type="ECO:0000256" key="2">
    <source>
        <dbReference type="ARBA" id="ARBA00004229"/>
    </source>
</evidence>
<keyword evidence="6 10" id="KW-0812">Transmembrane</keyword>
<name>A0A1G4NYI8_9FLOR</name>
<dbReference type="AlphaFoldDB" id="A0A1G4NYI8"/>
<evidence type="ECO:0000259" key="11">
    <source>
        <dbReference type="Pfam" id="PF02683"/>
    </source>
</evidence>
<feature type="transmembrane region" description="Helical" evidence="10">
    <location>
        <begin position="71"/>
        <end position="91"/>
    </location>
</feature>
<evidence type="ECO:0000256" key="7">
    <source>
        <dbReference type="ARBA" id="ARBA00022748"/>
    </source>
</evidence>
<keyword evidence="8 10" id="KW-1133">Transmembrane helix</keyword>
<keyword evidence="9 10" id="KW-0472">Membrane</keyword>
<accession>A0A1G4NYI8</accession>
<evidence type="ECO:0000256" key="8">
    <source>
        <dbReference type="ARBA" id="ARBA00022989"/>
    </source>
</evidence>
<evidence type="ECO:0000256" key="6">
    <source>
        <dbReference type="ARBA" id="ARBA00022692"/>
    </source>
</evidence>
<comment type="subcellular location">
    <subcellularLocation>
        <location evidence="1">Membrane</location>
        <topology evidence="1">Multi-pass membrane protein</topology>
    </subcellularLocation>
    <subcellularLocation>
        <location evidence="2">Plastid</location>
        <location evidence="2">Chloroplast</location>
    </subcellularLocation>
</comment>
<evidence type="ECO:0000256" key="10">
    <source>
        <dbReference type="SAM" id="Phobius"/>
    </source>
</evidence>
<dbReference type="GeneID" id="29998180"/>
<feature type="transmembrane region" description="Helical" evidence="10">
    <location>
        <begin position="103"/>
        <end position="121"/>
    </location>
</feature>
<dbReference type="PANTHER" id="PTHR31272">
    <property type="entry name" value="CYTOCHROME C-TYPE BIOGENESIS PROTEIN HI_1454-RELATED"/>
    <property type="match status" value="1"/>
</dbReference>
<keyword evidence="4 12" id="KW-0150">Chloroplast</keyword>
<dbReference type="GO" id="GO:0016020">
    <property type="term" value="C:membrane"/>
    <property type="evidence" value="ECO:0007669"/>
    <property type="project" value="UniProtKB-SubCell"/>
</dbReference>
<sequence>MITSQIYINIYNAEQHINNILHTQISQVTAISVFTAFMGGILASTSPCILYTVPVATLWINKTSNKTLSTAIVSTGAITSFMAIGYTSIIVKQSYSSILENFRLLWPIFIIAVGYSFFNTSKIPTIIPGSKKLDLLLNTEPSLLATYLFGLSLGITTSSCSTPITVTLITYINSSSNHTLGLGLMLIYSIGYISPFLLCTKSTNIMSQLSIISNRAYKIFPILGCSVITYGSFLMSTQILHIL</sequence>
<evidence type="ECO:0000256" key="9">
    <source>
        <dbReference type="ARBA" id="ARBA00023136"/>
    </source>
</evidence>
<dbReference type="Pfam" id="PF02683">
    <property type="entry name" value="DsbD_TM"/>
    <property type="match status" value="1"/>
</dbReference>